<dbReference type="EMBL" id="CAUJNA010003256">
    <property type="protein sequence ID" value="CAJ1397135.1"/>
    <property type="molecule type" value="Genomic_DNA"/>
</dbReference>
<dbReference type="GO" id="GO:0005737">
    <property type="term" value="C:cytoplasm"/>
    <property type="evidence" value="ECO:0007669"/>
    <property type="project" value="TreeGrafter"/>
</dbReference>
<dbReference type="InterPro" id="IPR006186">
    <property type="entry name" value="Ser/Thr-sp_prot-phosphatase"/>
</dbReference>
<gene>
    <name evidence="3" type="ORF">EVOR1521_LOCUS21214</name>
</gene>
<dbReference type="InterPro" id="IPR050341">
    <property type="entry name" value="PP1_catalytic_subunit"/>
</dbReference>
<dbReference type="InterPro" id="IPR004843">
    <property type="entry name" value="Calcineurin-like_PHP"/>
</dbReference>
<dbReference type="CDD" id="cd00144">
    <property type="entry name" value="MPP_PPP_family"/>
    <property type="match status" value="1"/>
</dbReference>
<evidence type="ECO:0000259" key="2">
    <source>
        <dbReference type="SMART" id="SM00156"/>
    </source>
</evidence>
<dbReference type="PRINTS" id="PR00114">
    <property type="entry name" value="STPHPHTASE"/>
</dbReference>
<dbReference type="PANTHER" id="PTHR11668:SF496">
    <property type="entry name" value="SERINE_THREONINE-PROTEIN PHOSPHATASE"/>
    <property type="match status" value="1"/>
</dbReference>
<reference evidence="3" key="1">
    <citation type="submission" date="2023-08" db="EMBL/GenBank/DDBJ databases">
        <authorList>
            <person name="Chen Y."/>
            <person name="Shah S."/>
            <person name="Dougan E. K."/>
            <person name="Thang M."/>
            <person name="Chan C."/>
        </authorList>
    </citation>
    <scope>NUCLEOTIDE SEQUENCE</scope>
</reference>
<dbReference type="PANTHER" id="PTHR11668">
    <property type="entry name" value="SERINE/THREONINE PROTEIN PHOSPHATASE"/>
    <property type="match status" value="1"/>
</dbReference>
<accession>A0AA36J029</accession>
<dbReference type="Proteomes" id="UP001178507">
    <property type="component" value="Unassembled WGS sequence"/>
</dbReference>
<comment type="caution">
    <text evidence="3">The sequence shown here is derived from an EMBL/GenBank/DDBJ whole genome shotgun (WGS) entry which is preliminary data.</text>
</comment>
<evidence type="ECO:0000313" key="3">
    <source>
        <dbReference type="EMBL" id="CAJ1397135.1"/>
    </source>
</evidence>
<evidence type="ECO:0000256" key="1">
    <source>
        <dbReference type="SAM" id="MobiDB-lite"/>
    </source>
</evidence>
<proteinExistence type="predicted"/>
<dbReference type="SUPFAM" id="SSF56300">
    <property type="entry name" value="Metallo-dependent phosphatases"/>
    <property type="match status" value="1"/>
</dbReference>
<dbReference type="InterPro" id="IPR029052">
    <property type="entry name" value="Metallo-depent_PP-like"/>
</dbReference>
<dbReference type="GO" id="GO:0004722">
    <property type="term" value="F:protein serine/threonine phosphatase activity"/>
    <property type="evidence" value="ECO:0007669"/>
    <property type="project" value="TreeGrafter"/>
</dbReference>
<keyword evidence="4" id="KW-1185">Reference proteome</keyword>
<dbReference type="Gene3D" id="3.60.21.10">
    <property type="match status" value="1"/>
</dbReference>
<feature type="compositionally biased region" description="Acidic residues" evidence="1">
    <location>
        <begin position="561"/>
        <end position="577"/>
    </location>
</feature>
<feature type="region of interest" description="Disordered" evidence="1">
    <location>
        <begin position="558"/>
        <end position="584"/>
    </location>
</feature>
<evidence type="ECO:0000313" key="4">
    <source>
        <dbReference type="Proteomes" id="UP001178507"/>
    </source>
</evidence>
<name>A0AA36J029_9DINO</name>
<dbReference type="SMART" id="SM00156">
    <property type="entry name" value="PP2Ac"/>
    <property type="match status" value="1"/>
</dbReference>
<dbReference type="AlphaFoldDB" id="A0AA36J029"/>
<protein>
    <recommendedName>
        <fullName evidence="2">Serine/threonine specific protein phosphatases domain-containing protein</fullName>
    </recommendedName>
</protein>
<feature type="domain" description="Serine/threonine specific protein phosphatases" evidence="2">
    <location>
        <begin position="221"/>
        <end position="503"/>
    </location>
</feature>
<sequence length="689" mass="77567">MALVLLLLPVVNALRERHGFAEADDASFCLRKCCRPKCNDRDFGAKQFRFQNCTVKVNEPIYRGDKRFCEETCTISFNTSFYNEVTEVKAWRESGMDDYQCYLLEKPCHVTPTCSGQTYELRAWKGVWQFQNCSSRGGDTESAKTCAETCTVLHTNEPKKVLVKRDLLSGLCRIQDPGLKEYAVDFVEQLEKTALTLPTGRYRELPLVKQPSTIKRFLSHLEEEVIVPEKLAAEGRGFSREITARHLAIIGDLHGQLFNLIAWLIYIKEQYQDKGFSELEGSSLLICDPQLKYVFLGDYVDRGERGLEVLLLLLAYKARCPEGLVLLQGNHESPEVWDNYGFKAELWYKVKMVPYTFRDVVRHLPYVAVVPGKYMFVHGGLSPQFVKKCSGKAGRFGACLDEATAISVTWADPHEGRGWVQSPRGRGVYKFGVDIAKAFLDSNNLHAIWRGHEQMEEGSSNITFDDHYVFTIFSSADYVGVFCLQGRRPLAAPPWDRRMFAGPGQNNAGGCMLVDSQQNLSSSTLLQLSGDQARQLAAQFTGAKCAGRSLLEEGSQVLESPDLESPDLESPDLESPDLESSIQENHERLVSSGHNTSCSLGEAETNSLKEEVRKILITAKNREFEARKLIDLQGEALIHSDQEAVQICKAMKRDRVTLEVYKELRGADQEVLDIDINTREHELEAHSDG</sequence>
<dbReference type="Pfam" id="PF00149">
    <property type="entry name" value="Metallophos"/>
    <property type="match status" value="1"/>
</dbReference>
<organism evidence="3 4">
    <name type="scientific">Effrenium voratum</name>
    <dbReference type="NCBI Taxonomy" id="2562239"/>
    <lineage>
        <taxon>Eukaryota</taxon>
        <taxon>Sar</taxon>
        <taxon>Alveolata</taxon>
        <taxon>Dinophyceae</taxon>
        <taxon>Suessiales</taxon>
        <taxon>Symbiodiniaceae</taxon>
        <taxon>Effrenium</taxon>
    </lineage>
</organism>